<reference evidence="1" key="2">
    <citation type="submission" date="2020-11" db="EMBL/GenBank/DDBJ databases">
        <authorList>
            <person name="McCartney M.A."/>
            <person name="Auch B."/>
            <person name="Kono T."/>
            <person name="Mallez S."/>
            <person name="Becker A."/>
            <person name="Gohl D.M."/>
            <person name="Silverstein K.A.T."/>
            <person name="Koren S."/>
            <person name="Bechman K.B."/>
            <person name="Herman A."/>
            <person name="Abrahante J.E."/>
            <person name="Garbe J."/>
        </authorList>
    </citation>
    <scope>NUCLEOTIDE SEQUENCE</scope>
    <source>
        <strain evidence="1">Duluth1</strain>
        <tissue evidence="1">Whole animal</tissue>
    </source>
</reference>
<evidence type="ECO:0000313" key="2">
    <source>
        <dbReference type="Proteomes" id="UP000828390"/>
    </source>
</evidence>
<organism evidence="1 2">
    <name type="scientific">Dreissena polymorpha</name>
    <name type="common">Zebra mussel</name>
    <name type="synonym">Mytilus polymorpha</name>
    <dbReference type="NCBI Taxonomy" id="45954"/>
    <lineage>
        <taxon>Eukaryota</taxon>
        <taxon>Metazoa</taxon>
        <taxon>Spiralia</taxon>
        <taxon>Lophotrochozoa</taxon>
        <taxon>Mollusca</taxon>
        <taxon>Bivalvia</taxon>
        <taxon>Autobranchia</taxon>
        <taxon>Heteroconchia</taxon>
        <taxon>Euheterodonta</taxon>
        <taxon>Imparidentia</taxon>
        <taxon>Neoheterodontei</taxon>
        <taxon>Myida</taxon>
        <taxon>Dreissenoidea</taxon>
        <taxon>Dreissenidae</taxon>
        <taxon>Dreissena</taxon>
    </lineage>
</organism>
<accession>A0A9D4LQP3</accession>
<proteinExistence type="predicted"/>
<comment type="caution">
    <text evidence="1">The sequence shown here is derived from an EMBL/GenBank/DDBJ whole genome shotgun (WGS) entry which is preliminary data.</text>
</comment>
<dbReference type="EMBL" id="JAIWYP010000002">
    <property type="protein sequence ID" value="KAH3862420.1"/>
    <property type="molecule type" value="Genomic_DNA"/>
</dbReference>
<keyword evidence="2" id="KW-1185">Reference proteome</keyword>
<name>A0A9D4LQP3_DREPO</name>
<dbReference type="Proteomes" id="UP000828390">
    <property type="component" value="Unassembled WGS sequence"/>
</dbReference>
<dbReference type="AlphaFoldDB" id="A0A9D4LQP3"/>
<sequence length="51" mass="5831">MLVTVLRRRQRRVWLSSNWNGAETALSRGTGENTSPWNCKMVGLSEIEHAM</sequence>
<protein>
    <submittedName>
        <fullName evidence="1">Uncharacterized protein</fullName>
    </submittedName>
</protein>
<evidence type="ECO:0000313" key="1">
    <source>
        <dbReference type="EMBL" id="KAH3862420.1"/>
    </source>
</evidence>
<gene>
    <name evidence="1" type="ORF">DPMN_025387</name>
</gene>
<reference evidence="1" key="1">
    <citation type="journal article" date="2019" name="bioRxiv">
        <title>The Genome of the Zebra Mussel, Dreissena polymorpha: A Resource for Invasive Species Research.</title>
        <authorList>
            <person name="McCartney M.A."/>
            <person name="Auch B."/>
            <person name="Kono T."/>
            <person name="Mallez S."/>
            <person name="Zhang Y."/>
            <person name="Obille A."/>
            <person name="Becker A."/>
            <person name="Abrahante J.E."/>
            <person name="Garbe J."/>
            <person name="Badalamenti J.P."/>
            <person name="Herman A."/>
            <person name="Mangelson H."/>
            <person name="Liachko I."/>
            <person name="Sullivan S."/>
            <person name="Sone E.D."/>
            <person name="Koren S."/>
            <person name="Silverstein K.A.T."/>
            <person name="Beckman K.B."/>
            <person name="Gohl D.M."/>
        </authorList>
    </citation>
    <scope>NUCLEOTIDE SEQUENCE</scope>
    <source>
        <strain evidence="1">Duluth1</strain>
        <tissue evidence="1">Whole animal</tissue>
    </source>
</reference>